<keyword evidence="2" id="KW-1185">Reference proteome</keyword>
<evidence type="ECO:0000313" key="1">
    <source>
        <dbReference type="EMBL" id="MQL73584.1"/>
    </source>
</evidence>
<dbReference type="AlphaFoldDB" id="A0A843TW37"/>
<gene>
    <name evidence="1" type="ORF">Taro_005944</name>
</gene>
<sequence>MVWCPNSSPRAWSRTANAIAYGHPFAQTGITFRSVKRIDYKTPIQNRHSEAPTPPYCLSSASLDYANRRRGQHTESAYHGDRKSCSTRLEISTLESTIRPKFRIGTQRCPSLSYCLKR</sequence>
<accession>A0A843TW37</accession>
<proteinExistence type="predicted"/>
<organism evidence="1 2">
    <name type="scientific">Colocasia esculenta</name>
    <name type="common">Wild taro</name>
    <name type="synonym">Arum esculentum</name>
    <dbReference type="NCBI Taxonomy" id="4460"/>
    <lineage>
        <taxon>Eukaryota</taxon>
        <taxon>Viridiplantae</taxon>
        <taxon>Streptophyta</taxon>
        <taxon>Embryophyta</taxon>
        <taxon>Tracheophyta</taxon>
        <taxon>Spermatophyta</taxon>
        <taxon>Magnoliopsida</taxon>
        <taxon>Liliopsida</taxon>
        <taxon>Araceae</taxon>
        <taxon>Aroideae</taxon>
        <taxon>Colocasieae</taxon>
        <taxon>Colocasia</taxon>
    </lineage>
</organism>
<dbReference type="EMBL" id="NMUH01000173">
    <property type="protein sequence ID" value="MQL73584.1"/>
    <property type="molecule type" value="Genomic_DNA"/>
</dbReference>
<dbReference type="Proteomes" id="UP000652761">
    <property type="component" value="Unassembled WGS sequence"/>
</dbReference>
<comment type="caution">
    <text evidence="1">The sequence shown here is derived from an EMBL/GenBank/DDBJ whole genome shotgun (WGS) entry which is preliminary data.</text>
</comment>
<evidence type="ECO:0000313" key="2">
    <source>
        <dbReference type="Proteomes" id="UP000652761"/>
    </source>
</evidence>
<protein>
    <submittedName>
        <fullName evidence="1">Uncharacterized protein</fullName>
    </submittedName>
</protein>
<name>A0A843TW37_COLES</name>
<reference evidence="1" key="1">
    <citation type="submission" date="2017-07" db="EMBL/GenBank/DDBJ databases">
        <title>Taro Niue Genome Assembly and Annotation.</title>
        <authorList>
            <person name="Atibalentja N."/>
            <person name="Keating K."/>
            <person name="Fields C.J."/>
        </authorList>
    </citation>
    <scope>NUCLEOTIDE SEQUENCE</scope>
    <source>
        <strain evidence="1">Niue_2</strain>
        <tissue evidence="1">Leaf</tissue>
    </source>
</reference>